<evidence type="ECO:0000313" key="2">
    <source>
        <dbReference type="EMBL" id="GAA4359153.1"/>
    </source>
</evidence>
<keyword evidence="3" id="KW-1185">Reference proteome</keyword>
<reference evidence="3" key="1">
    <citation type="journal article" date="2019" name="Int. J. Syst. Evol. Microbiol.">
        <title>The Global Catalogue of Microorganisms (GCM) 10K type strain sequencing project: providing services to taxonomists for standard genome sequencing and annotation.</title>
        <authorList>
            <consortium name="The Broad Institute Genomics Platform"/>
            <consortium name="The Broad Institute Genome Sequencing Center for Infectious Disease"/>
            <person name="Wu L."/>
            <person name="Ma J."/>
        </authorList>
    </citation>
    <scope>NUCLEOTIDE SEQUENCE [LARGE SCALE GENOMIC DNA]</scope>
    <source>
        <strain evidence="3">JCM 17923</strain>
    </source>
</reference>
<dbReference type="Proteomes" id="UP001501153">
    <property type="component" value="Unassembled WGS sequence"/>
</dbReference>
<dbReference type="EMBL" id="BAABGZ010000028">
    <property type="protein sequence ID" value="GAA4359153.1"/>
    <property type="molecule type" value="Genomic_DNA"/>
</dbReference>
<accession>A0ABP8IHS4</accession>
<protein>
    <recommendedName>
        <fullName evidence="4">Outer membrane protein beta-barrel domain-containing protein</fullName>
    </recommendedName>
</protein>
<proteinExistence type="predicted"/>
<evidence type="ECO:0008006" key="4">
    <source>
        <dbReference type="Google" id="ProtNLM"/>
    </source>
</evidence>
<dbReference type="RefSeq" id="WP_345236441.1">
    <property type="nucleotide sequence ID" value="NZ_BAABGZ010000028.1"/>
</dbReference>
<comment type="caution">
    <text evidence="2">The sequence shown here is derived from an EMBL/GenBank/DDBJ whole genome shotgun (WGS) entry which is preliminary data.</text>
</comment>
<name>A0ABP8IHS4_9BACT</name>
<evidence type="ECO:0000313" key="3">
    <source>
        <dbReference type="Proteomes" id="UP001501153"/>
    </source>
</evidence>
<keyword evidence="1" id="KW-0732">Signal</keyword>
<feature type="signal peptide" evidence="1">
    <location>
        <begin position="1"/>
        <end position="23"/>
    </location>
</feature>
<organism evidence="2 3">
    <name type="scientific">Hymenobacter saemangeumensis</name>
    <dbReference type="NCBI Taxonomy" id="1084522"/>
    <lineage>
        <taxon>Bacteria</taxon>
        <taxon>Pseudomonadati</taxon>
        <taxon>Bacteroidota</taxon>
        <taxon>Cytophagia</taxon>
        <taxon>Cytophagales</taxon>
        <taxon>Hymenobacteraceae</taxon>
        <taxon>Hymenobacter</taxon>
    </lineage>
</organism>
<evidence type="ECO:0000256" key="1">
    <source>
        <dbReference type="SAM" id="SignalP"/>
    </source>
</evidence>
<feature type="chain" id="PRO_5046736817" description="Outer membrane protein beta-barrel domain-containing protein" evidence="1">
    <location>
        <begin position="24"/>
        <end position="218"/>
    </location>
</feature>
<gene>
    <name evidence="2" type="ORF">GCM10023185_25490</name>
</gene>
<sequence length="218" mass="23077">MSARYLAGLLLAGAASVCTPALAAAPPDTLAVKTSPAADSPGPRLPWYRPRHAVAQLAGGMGLAAAGVGYEFLRNRVEADLLLGYVPARYAGSALGVATAKLLYSPFRVQPTEKLQLLPLTVGAYVSYTHGTENSGEQGQYPSGYYWFSAHTRYGPLLGSRITYLGAPVRATGQPRKLSFYYELGSNDLYIASYLTNRDGGLGIGQLLTLGLGVKADF</sequence>